<name>A0ABX7T0E4_9FLAO</name>
<evidence type="ECO:0000313" key="2">
    <source>
        <dbReference type="Proteomes" id="UP000663935"/>
    </source>
</evidence>
<keyword evidence="2" id="KW-1185">Reference proteome</keyword>
<reference evidence="1 2" key="1">
    <citation type="submission" date="2021-03" db="EMBL/GenBank/DDBJ databases">
        <title>Complete genome of Polaribacter_sp.G4M1.</title>
        <authorList>
            <person name="Jeong S.W."/>
            <person name="Bae J.W."/>
        </authorList>
    </citation>
    <scope>NUCLEOTIDE SEQUENCE [LARGE SCALE GENOMIC DNA]</scope>
    <source>
        <strain evidence="1 2">G4M1</strain>
    </source>
</reference>
<sequence length="302" mass="34941">MHKKLEADLISLAHSILQMKNKDNVFLLKQKSKEIYEKLAVLAFVEEYVNSTVYIKETKEELLSKVEKAFEKKDAVVEETVKEAPITYQLEDDYLEFDNQKLEAEIGDGFDKEDEKVVDKVENLQESLNFKKEEAIEQPFDELEEILASEPENVKEQIKEEPPLTLADVKKIQEENNASPTDFKDDPKDVGGYGLPTLEEELQDTIPVDIMANLFEPAKPKSLNDKLQSNIQIGLNDRIAFVKNLFEGSQEDFNRVISQLNTIKTEKEAKNFINKMVKPDYNWEKQEALEARFMEIIERKFA</sequence>
<gene>
    <name evidence="1" type="ORF">JL193_07040</name>
</gene>
<proteinExistence type="predicted"/>
<dbReference type="Proteomes" id="UP000663935">
    <property type="component" value="Chromosome"/>
</dbReference>
<protein>
    <submittedName>
        <fullName evidence="1">Uncharacterized protein</fullName>
    </submittedName>
</protein>
<organism evidence="1 2">
    <name type="scientific">Polaribacter batillariae</name>
    <dbReference type="NCBI Taxonomy" id="2808900"/>
    <lineage>
        <taxon>Bacteria</taxon>
        <taxon>Pseudomonadati</taxon>
        <taxon>Bacteroidota</taxon>
        <taxon>Flavobacteriia</taxon>
        <taxon>Flavobacteriales</taxon>
        <taxon>Flavobacteriaceae</taxon>
    </lineage>
</organism>
<accession>A0ABX7T0E4</accession>
<evidence type="ECO:0000313" key="1">
    <source>
        <dbReference type="EMBL" id="QTD39000.1"/>
    </source>
</evidence>
<dbReference type="RefSeq" id="WP_207973112.1">
    <property type="nucleotide sequence ID" value="NZ_CP071795.1"/>
</dbReference>
<dbReference type="EMBL" id="CP071795">
    <property type="protein sequence ID" value="QTD39000.1"/>
    <property type="molecule type" value="Genomic_DNA"/>
</dbReference>